<feature type="domain" description="Sporulation stage II protein D amidase enhancer LytB N-terminal" evidence="2">
    <location>
        <begin position="132"/>
        <end position="219"/>
    </location>
</feature>
<dbReference type="AlphaFoldDB" id="A0A0C1ECB3"/>
<evidence type="ECO:0000313" key="3">
    <source>
        <dbReference type="EMBL" id="KIA77683.1"/>
    </source>
</evidence>
<keyword evidence="1" id="KW-0732">Signal</keyword>
<reference evidence="3 4" key="1">
    <citation type="journal article" date="2014" name="Mol. Biol. Evol.">
        <title>Massive expansion of Ubiquitination-related gene families within the Chlamydiae.</title>
        <authorList>
            <person name="Domman D."/>
            <person name="Collingro A."/>
            <person name="Lagkouvardos I."/>
            <person name="Gehre L."/>
            <person name="Weinmaier T."/>
            <person name="Rattei T."/>
            <person name="Subtil A."/>
            <person name="Horn M."/>
        </authorList>
    </citation>
    <scope>NUCLEOTIDE SEQUENCE [LARGE SCALE GENOMIC DNA]</scope>
    <source>
        <strain evidence="3 4">OEW1</strain>
    </source>
</reference>
<accession>A0A0C1ECB3</accession>
<evidence type="ECO:0000256" key="1">
    <source>
        <dbReference type="SAM" id="SignalP"/>
    </source>
</evidence>
<dbReference type="InterPro" id="IPR013693">
    <property type="entry name" value="SpoIID/LytB_N"/>
</dbReference>
<dbReference type="Proteomes" id="UP000031307">
    <property type="component" value="Unassembled WGS sequence"/>
</dbReference>
<dbReference type="Pfam" id="PF08486">
    <property type="entry name" value="SpoIID"/>
    <property type="match status" value="1"/>
</dbReference>
<name>A0A0C1ECB3_9BACT</name>
<protein>
    <recommendedName>
        <fullName evidence="2">Sporulation stage II protein D amidase enhancer LytB N-terminal domain-containing protein</fullName>
    </recommendedName>
</protein>
<feature type="signal peptide" evidence="1">
    <location>
        <begin position="1"/>
        <end position="22"/>
    </location>
</feature>
<comment type="caution">
    <text evidence="3">The sequence shown here is derived from an EMBL/GenBank/DDBJ whole genome shotgun (WGS) entry which is preliminary data.</text>
</comment>
<feature type="chain" id="PRO_5002144098" description="Sporulation stage II protein D amidase enhancer LytB N-terminal domain-containing protein" evidence="1">
    <location>
        <begin position="23"/>
        <end position="287"/>
    </location>
</feature>
<sequence length="287" mass="31580">MMKIMRNLLLLASLSFSITAQAGIWETVTEILWKQSPPAPPAVNVLVIHDQPSIMLEVKGKYQLYDPHDESHISTRFLGKRKPIEAMSGGLRWGEEFPGIHQLKVVPDQLTTILSVDGTDYPGSLLVYDIGGTVSVVNQIPLEKYLEVILEPQFVEPLPEEALAAVAIIARTHAYYLTENPKNPYWTVEGSRVGYQGNVQIRSDSPMAKAIKATRGMILSRTGTYEKVLTPFAAQWGSGSGGKASGQQNSIFSRITLFEAEEMARKGDNAAQILAKAFPNATIELIK</sequence>
<proteinExistence type="predicted"/>
<organism evidence="3 4">
    <name type="scientific">Parachlamydia acanthamoebae</name>
    <dbReference type="NCBI Taxonomy" id="83552"/>
    <lineage>
        <taxon>Bacteria</taxon>
        <taxon>Pseudomonadati</taxon>
        <taxon>Chlamydiota</taxon>
        <taxon>Chlamydiia</taxon>
        <taxon>Parachlamydiales</taxon>
        <taxon>Parachlamydiaceae</taxon>
        <taxon>Parachlamydia</taxon>
    </lineage>
</organism>
<gene>
    <name evidence="3" type="ORF">DB43_FZ00120</name>
</gene>
<dbReference type="PATRIC" id="fig|83552.4.peg.1151"/>
<evidence type="ECO:0000313" key="4">
    <source>
        <dbReference type="Proteomes" id="UP000031307"/>
    </source>
</evidence>
<evidence type="ECO:0000259" key="2">
    <source>
        <dbReference type="Pfam" id="PF08486"/>
    </source>
</evidence>
<dbReference type="EMBL" id="JSAM01000069">
    <property type="protein sequence ID" value="KIA77683.1"/>
    <property type="molecule type" value="Genomic_DNA"/>
</dbReference>